<feature type="region of interest" description="Disordered" evidence="1">
    <location>
        <begin position="224"/>
        <end position="250"/>
    </location>
</feature>
<evidence type="ECO:0000256" key="2">
    <source>
        <dbReference type="SAM" id="SignalP"/>
    </source>
</evidence>
<dbReference type="EMBL" id="VCJR02000001">
    <property type="protein sequence ID" value="NHK26712.1"/>
    <property type="molecule type" value="Genomic_DNA"/>
</dbReference>
<sequence>MKHLVTGLFAAIMALGSAHAQGTVKNECRNVLMHLEDTAHNPDYYRETTASVQTPSICSTDKGETTCQTGPESAADFFDAIENMRIRRIYVSRIAFYPPVLDNPAGEQIAPGCYRDGDNRYTVGLALERFLEAGTQVLNLWDIGTYTVEINPHPTAQTVPNGTMRYIASSSENLVPATVDQYNLFSNPALVIDRRERPRYTGARAPMGGRPENGITTIWEDYQKGMRPAGNTGPGSVPAPSTSGASSAAQPNIVTITRSATSGLTASASSASSQARSAAEGAARTACQNQGGTVVGLTSRPDGAAQKVTDTTYRASYSATARCRM</sequence>
<keyword evidence="4" id="KW-1185">Reference proteome</keyword>
<proteinExistence type="predicted"/>
<feature type="compositionally biased region" description="Low complexity" evidence="1">
    <location>
        <begin position="234"/>
        <end position="249"/>
    </location>
</feature>
<organism evidence="3 4">
    <name type="scientific">Aquisalinus luteolus</name>
    <dbReference type="NCBI Taxonomy" id="1566827"/>
    <lineage>
        <taxon>Bacteria</taxon>
        <taxon>Pseudomonadati</taxon>
        <taxon>Pseudomonadota</taxon>
        <taxon>Alphaproteobacteria</taxon>
        <taxon>Parvularculales</taxon>
        <taxon>Parvularculaceae</taxon>
        <taxon>Aquisalinus</taxon>
    </lineage>
</organism>
<dbReference type="RefSeq" id="WP_155136740.1">
    <property type="nucleotide sequence ID" value="NZ_BMGZ01000001.1"/>
</dbReference>
<keyword evidence="2" id="KW-0732">Signal</keyword>
<feature type="signal peptide" evidence="2">
    <location>
        <begin position="1"/>
        <end position="20"/>
    </location>
</feature>
<feature type="chain" id="PRO_5045066894" evidence="2">
    <location>
        <begin position="21"/>
        <end position="325"/>
    </location>
</feature>
<accession>A0ABX0HF28</accession>
<protein>
    <submittedName>
        <fullName evidence="3">Uncharacterized protein</fullName>
    </submittedName>
</protein>
<dbReference type="Proteomes" id="UP000818603">
    <property type="component" value="Unassembled WGS sequence"/>
</dbReference>
<evidence type="ECO:0000256" key="1">
    <source>
        <dbReference type="SAM" id="MobiDB-lite"/>
    </source>
</evidence>
<comment type="caution">
    <text evidence="3">The sequence shown here is derived from an EMBL/GenBank/DDBJ whole genome shotgun (WGS) entry which is preliminary data.</text>
</comment>
<reference evidence="3 4" key="1">
    <citation type="submission" date="2020-02" db="EMBL/GenBank/DDBJ databases">
        <title>Genome sequence of Parvularcula flava strain NH6-79.</title>
        <authorList>
            <person name="Abdul Karim M.H."/>
            <person name="Lam M.Q."/>
            <person name="Chen S.J."/>
            <person name="Yahya A."/>
            <person name="Shahir S."/>
            <person name="Shamsir M.S."/>
            <person name="Chong C.S."/>
        </authorList>
    </citation>
    <scope>NUCLEOTIDE SEQUENCE [LARGE SCALE GENOMIC DNA]</scope>
    <source>
        <strain evidence="3 4">NH6-79</strain>
    </source>
</reference>
<evidence type="ECO:0000313" key="3">
    <source>
        <dbReference type="EMBL" id="NHK26712.1"/>
    </source>
</evidence>
<name>A0ABX0HF28_9PROT</name>
<evidence type="ECO:0000313" key="4">
    <source>
        <dbReference type="Proteomes" id="UP000818603"/>
    </source>
</evidence>
<gene>
    <name evidence="3" type="ORF">FF098_002170</name>
</gene>